<name>A0A2W2FBF9_9ACTN</name>
<dbReference type="AlphaFoldDB" id="A0A2W2FBF9"/>
<reference evidence="1 2" key="1">
    <citation type="submission" date="2018-01" db="EMBL/GenBank/DDBJ databases">
        <title>Draft genome sequence of Sphaerisporangium sp. 7K107.</title>
        <authorList>
            <person name="Sahin N."/>
            <person name="Saygin H."/>
            <person name="Ay H."/>
        </authorList>
    </citation>
    <scope>NUCLEOTIDE SEQUENCE [LARGE SCALE GENOMIC DNA]</scope>
    <source>
        <strain evidence="1 2">7K107</strain>
    </source>
</reference>
<dbReference type="Gene3D" id="3.40.50.1480">
    <property type="entry name" value="Adenosylhomocysteinase-like"/>
    <property type="match status" value="1"/>
</dbReference>
<dbReference type="RefSeq" id="WP_199537293.1">
    <property type="nucleotide sequence ID" value="NZ_POUA01000303.1"/>
</dbReference>
<dbReference type="InterPro" id="IPR000043">
    <property type="entry name" value="Adenosylhomocysteinase-like"/>
</dbReference>
<sequence length="59" mass="6412">MEISGEAGERRIEWAARAMPVLRAVGERFAAERPLDGMRIAACLHVTAETAVSAVTCRQ</sequence>
<dbReference type="Pfam" id="PF05221">
    <property type="entry name" value="AdoHcyase"/>
    <property type="match status" value="1"/>
</dbReference>
<feature type="non-terminal residue" evidence="1">
    <location>
        <position position="59"/>
    </location>
</feature>
<gene>
    <name evidence="1" type="ORF">C1I98_29090</name>
</gene>
<accession>A0A2W2FBF9</accession>
<dbReference type="Proteomes" id="UP000248544">
    <property type="component" value="Unassembled WGS sequence"/>
</dbReference>
<dbReference type="EMBL" id="POUA01000303">
    <property type="protein sequence ID" value="PZG32951.1"/>
    <property type="molecule type" value="Genomic_DNA"/>
</dbReference>
<comment type="caution">
    <text evidence="1">The sequence shown here is derived from an EMBL/GenBank/DDBJ whole genome shotgun (WGS) entry which is preliminary data.</text>
</comment>
<dbReference type="PANTHER" id="PTHR23420">
    <property type="entry name" value="ADENOSYLHOMOCYSTEINASE"/>
    <property type="match status" value="1"/>
</dbReference>
<protein>
    <recommendedName>
        <fullName evidence="3">Adenosylhomocysteinase</fullName>
    </recommendedName>
</protein>
<proteinExistence type="predicted"/>
<dbReference type="InterPro" id="IPR042172">
    <property type="entry name" value="Adenosylhomocyst_ase-like_sf"/>
</dbReference>
<dbReference type="SUPFAM" id="SSF52283">
    <property type="entry name" value="Formate/glycerate dehydrogenase catalytic domain-like"/>
    <property type="match status" value="1"/>
</dbReference>
<keyword evidence="2" id="KW-1185">Reference proteome</keyword>
<organism evidence="1 2">
    <name type="scientific">Spongiactinospora gelatinilytica</name>
    <dbReference type="NCBI Taxonomy" id="2666298"/>
    <lineage>
        <taxon>Bacteria</taxon>
        <taxon>Bacillati</taxon>
        <taxon>Actinomycetota</taxon>
        <taxon>Actinomycetes</taxon>
        <taxon>Streptosporangiales</taxon>
        <taxon>Streptosporangiaceae</taxon>
        <taxon>Spongiactinospora</taxon>
    </lineage>
</organism>
<evidence type="ECO:0000313" key="1">
    <source>
        <dbReference type="EMBL" id="PZG32951.1"/>
    </source>
</evidence>
<evidence type="ECO:0000313" key="2">
    <source>
        <dbReference type="Proteomes" id="UP000248544"/>
    </source>
</evidence>
<evidence type="ECO:0008006" key="3">
    <source>
        <dbReference type="Google" id="ProtNLM"/>
    </source>
</evidence>
<dbReference type="PANTHER" id="PTHR23420:SF0">
    <property type="entry name" value="ADENOSYLHOMOCYSTEINASE"/>
    <property type="match status" value="1"/>
</dbReference>
<dbReference type="GO" id="GO:0033353">
    <property type="term" value="P:S-adenosylmethionine cycle"/>
    <property type="evidence" value="ECO:0007669"/>
    <property type="project" value="TreeGrafter"/>
</dbReference>
<dbReference type="GO" id="GO:0005829">
    <property type="term" value="C:cytosol"/>
    <property type="evidence" value="ECO:0007669"/>
    <property type="project" value="TreeGrafter"/>
</dbReference>
<dbReference type="GO" id="GO:0004013">
    <property type="term" value="F:adenosylhomocysteinase activity"/>
    <property type="evidence" value="ECO:0007669"/>
    <property type="project" value="TreeGrafter"/>
</dbReference>